<dbReference type="EMBL" id="CP047418">
    <property type="protein sequence ID" value="QLL78189.1"/>
    <property type="molecule type" value="Genomic_DNA"/>
</dbReference>
<dbReference type="InterPro" id="IPR004107">
    <property type="entry name" value="Integrase_SAM-like_N"/>
</dbReference>
<evidence type="ECO:0000256" key="3">
    <source>
        <dbReference type="ARBA" id="ARBA00023125"/>
    </source>
</evidence>
<dbReference type="GO" id="GO:0006310">
    <property type="term" value="P:DNA recombination"/>
    <property type="evidence" value="ECO:0007669"/>
    <property type="project" value="UniProtKB-KW"/>
</dbReference>
<dbReference type="InterPro" id="IPR011010">
    <property type="entry name" value="DNA_brk_join_enz"/>
</dbReference>
<reference evidence="6 7" key="1">
    <citation type="submission" date="2020-01" db="EMBL/GenBank/DDBJ databases">
        <title>Complete and circular genome sequences of six lactobacillus isolates from horses.</title>
        <authorList>
            <person name="Hassan H.M."/>
        </authorList>
    </citation>
    <scope>NUCLEOTIDE SEQUENCE [LARGE SCALE GENOMIC DNA]</scope>
    <source>
        <strain evidence="6 7">1A</strain>
    </source>
</reference>
<dbReference type="Pfam" id="PF14657">
    <property type="entry name" value="Arm-DNA-bind_4"/>
    <property type="match status" value="1"/>
</dbReference>
<dbReference type="Proteomes" id="UP000510886">
    <property type="component" value="Chromosome"/>
</dbReference>
<keyword evidence="3" id="KW-0238">DNA-binding</keyword>
<dbReference type="KEGG" id="lsw:GTO87_05980"/>
<keyword evidence="2" id="KW-0229">DNA integration</keyword>
<dbReference type="InterPro" id="IPR002104">
    <property type="entry name" value="Integrase_catalytic"/>
</dbReference>
<gene>
    <name evidence="6" type="ORF">GTO87_05980</name>
</gene>
<evidence type="ECO:0000313" key="7">
    <source>
        <dbReference type="Proteomes" id="UP000510886"/>
    </source>
</evidence>
<protein>
    <submittedName>
        <fullName evidence="6">Tyrosine-type recombinase/integrase</fullName>
    </submittedName>
</protein>
<dbReference type="PROSITE" id="PS51898">
    <property type="entry name" value="TYR_RECOMBINASE"/>
    <property type="match status" value="1"/>
</dbReference>
<keyword evidence="4" id="KW-0233">DNA recombination</keyword>
<dbReference type="Pfam" id="PF00589">
    <property type="entry name" value="Phage_integrase"/>
    <property type="match status" value="1"/>
</dbReference>
<evidence type="ECO:0000256" key="1">
    <source>
        <dbReference type="ARBA" id="ARBA00008857"/>
    </source>
</evidence>
<evidence type="ECO:0000256" key="2">
    <source>
        <dbReference type="ARBA" id="ARBA00022908"/>
    </source>
</evidence>
<dbReference type="PANTHER" id="PTHR30629:SF6">
    <property type="entry name" value="PROPHAGE INTEGRASE INTA-RELATED"/>
    <property type="match status" value="1"/>
</dbReference>
<dbReference type="Gene3D" id="1.10.443.10">
    <property type="entry name" value="Intergrase catalytic core"/>
    <property type="match status" value="1"/>
</dbReference>
<feature type="domain" description="Tyr recombinase" evidence="5">
    <location>
        <begin position="176"/>
        <end position="369"/>
    </location>
</feature>
<dbReference type="InterPro" id="IPR013762">
    <property type="entry name" value="Integrase-like_cat_sf"/>
</dbReference>
<dbReference type="GO" id="GO:0003677">
    <property type="term" value="F:DNA binding"/>
    <property type="evidence" value="ECO:0007669"/>
    <property type="project" value="UniProtKB-KW"/>
</dbReference>
<evidence type="ECO:0000256" key="4">
    <source>
        <dbReference type="ARBA" id="ARBA00023172"/>
    </source>
</evidence>
<dbReference type="AlphaFoldDB" id="A0A7H9ELD2"/>
<dbReference type="Gene3D" id="1.10.150.130">
    <property type="match status" value="1"/>
</dbReference>
<evidence type="ECO:0000313" key="6">
    <source>
        <dbReference type="EMBL" id="QLL78189.1"/>
    </source>
</evidence>
<organism evidence="6 7">
    <name type="scientific">Ligilactobacillus saerimneri</name>
    <dbReference type="NCBI Taxonomy" id="228229"/>
    <lineage>
        <taxon>Bacteria</taxon>
        <taxon>Bacillati</taxon>
        <taxon>Bacillota</taxon>
        <taxon>Bacilli</taxon>
        <taxon>Lactobacillales</taxon>
        <taxon>Lactobacillaceae</taxon>
        <taxon>Ligilactobacillus</taxon>
    </lineage>
</organism>
<dbReference type="Pfam" id="PF14659">
    <property type="entry name" value="Phage_int_SAM_3"/>
    <property type="match status" value="1"/>
</dbReference>
<dbReference type="InterPro" id="IPR010998">
    <property type="entry name" value="Integrase_recombinase_N"/>
</dbReference>
<accession>A0A7H9ELD2</accession>
<proteinExistence type="inferred from homology"/>
<evidence type="ECO:0000259" key="5">
    <source>
        <dbReference type="PROSITE" id="PS51898"/>
    </source>
</evidence>
<name>A0A7H9ELD2_9LACO</name>
<dbReference type="GO" id="GO:0015074">
    <property type="term" value="P:DNA integration"/>
    <property type="evidence" value="ECO:0007669"/>
    <property type="project" value="UniProtKB-KW"/>
</dbReference>
<comment type="similarity">
    <text evidence="1">Belongs to the 'phage' integrase family.</text>
</comment>
<dbReference type="InterPro" id="IPR028259">
    <property type="entry name" value="AP2-like_int_N"/>
</dbReference>
<dbReference type="SUPFAM" id="SSF56349">
    <property type="entry name" value="DNA breaking-rejoining enzymes"/>
    <property type="match status" value="1"/>
</dbReference>
<dbReference type="CDD" id="cd01189">
    <property type="entry name" value="INT_ICEBs1_C_like"/>
    <property type="match status" value="1"/>
</dbReference>
<dbReference type="InterPro" id="IPR050808">
    <property type="entry name" value="Phage_Integrase"/>
</dbReference>
<dbReference type="PANTHER" id="PTHR30629">
    <property type="entry name" value="PROPHAGE INTEGRASE"/>
    <property type="match status" value="1"/>
</dbReference>
<dbReference type="RefSeq" id="WP_180848483.1">
    <property type="nucleotide sequence ID" value="NZ_CP047418.1"/>
</dbReference>
<sequence length="377" mass="43671">MATFRKYNTKKGDRWRYQILLGTDPMTGKRRFKTKGGFKTKRDAKLSADEVEKKLYTDGLADDQGLTFAELYQRWFKSHKAEVKESTASTIDYSFKRYVLPYLESKRLADITPYICQQLVDTWFEHPLKSYKEYARYLSMCLRYALRLNLISSNPMDKVVLPNGNNQPYRIKHIDNKSNFYTVDELKIFLEFAKKHRNPACYYFFRLLAFSGIRKGEAIALTWSDIDFDSGTLTIDKTMANTSQGRKITSPKTLSSKRTIYLDKKTTHDLLEWRLLQSQCYGLTPMMFCSFNRNYISGTAPNDWIKTITKQAGIKRITTHGFRHTYATLAVAGGMDIKQLQAQLGHSNIQTTLGIYASVTEDQRKQAPTIFAKYVDF</sequence>